<evidence type="ECO:0008006" key="3">
    <source>
        <dbReference type="Google" id="ProtNLM"/>
    </source>
</evidence>
<reference evidence="1 2" key="1">
    <citation type="submission" date="2021-03" db="EMBL/GenBank/DDBJ databases">
        <title>Microbacterium pauli sp. nov., isolated from microfiltered milk.</title>
        <authorList>
            <person name="Bellassi P."/>
            <person name="Fontana A."/>
            <person name="Callegari M.L."/>
            <person name="Lorenzo M."/>
            <person name="Cappa F."/>
        </authorList>
    </citation>
    <scope>NUCLEOTIDE SEQUENCE [LARGE SCALE GENOMIC DNA]</scope>
    <source>
        <strain evidence="1 2">DSM 18909</strain>
    </source>
</reference>
<comment type="caution">
    <text evidence="1">The sequence shown here is derived from an EMBL/GenBank/DDBJ whole genome shotgun (WGS) entry which is preliminary data.</text>
</comment>
<organism evidence="1 2">
    <name type="scientific">Microbacterium flavum</name>
    <dbReference type="NCBI Taxonomy" id="415216"/>
    <lineage>
        <taxon>Bacteria</taxon>
        <taxon>Bacillati</taxon>
        <taxon>Actinomycetota</taxon>
        <taxon>Actinomycetes</taxon>
        <taxon>Micrococcales</taxon>
        <taxon>Microbacteriaceae</taxon>
        <taxon>Microbacterium</taxon>
    </lineage>
</organism>
<dbReference type="RefSeq" id="WP_215486859.1">
    <property type="nucleotide sequence ID" value="NZ_BAAAPJ010000002.1"/>
</dbReference>
<dbReference type="Pfam" id="PF17963">
    <property type="entry name" value="Big_9"/>
    <property type="match status" value="3"/>
</dbReference>
<dbReference type="Proteomes" id="UP000740605">
    <property type="component" value="Unassembled WGS sequence"/>
</dbReference>
<sequence length="1983" mass="200898">MTRRTVIGLAATGAVVALVAGVSAIWPGLDAQRTPPTTTTAWVLQSDGLRYARVNTAIDELDTVRTVSNPSRIVQTADASYMFTDSDAKVIRIDDAVPADLDAEGMRAATSAPPGAVEVDTAGDFVAYRTDAGAVYAGRLSTGDVRQLDPGGAARDAGGPGATPGVASAATSDAIAVGSDGEVFSYSAAAHTIARIDTVTGAILATDTVDAQVAAPALSAAGDDWVLVDTTDGTYWTSHRGGASAGTSGAVALSRVDADGQAVYLADQSGLVRIPTEGADPERVFGDRTTARGAPARPVVRGGIVHAAWLPEGAGPGTLWTSDAGDVSLDYGGATLPSNRRPVFADAGDGLVLNDTRSGWVWSVPDGRLVPSSQNWDLEDDVVTAPETTTQEPPAVIDPRPPVAVNDAFGVRPGALVTLPVLLNDHDPNEDVLQIDPASVNGLDPAFGTLTMTDDRQRLAVRVAADAAGTATFAYAVTDGTAPDGLLSAPATVTLRVAADGENSAPQWCGVEGCQQSWPQPEVAAGGTVALPVLGDWVDPEGDPILLLSARDDSGVGQVAATPEGRVVYQHPDAGEGGDETVPLTLTVADTRGAVTTKTLTVRVSGDPQPHIQSFAVVDTAGSRLSVDVAPHVTGTAGRLTLTAARVLDDAAATATVVGGTTQFDFSAASPGTYRVAVTVAAGAREATGTARVTLLAPDAPAQLATAPIVAFVRPQADATVDVLAAVANPTGRVLLLSDVVVSAAAGSSLVADAVGQSQLRVSGATATQESGLLGTVAYRVSDGTADEGAAVVGEATVYLLPPPPDAAPITVDDSVVVRAGEQIDVPVLDNDVAAEGGRPRLDAESITSSSPDALAFAAGDVLRYLAPSEAGDYTVEYRAFTTGSPSLGDIATVHVRVVGAGENRDPLPPRLSGRVASGLQTTIPFDGFGMDPDGDVVRLDSVVSQPAHGTATIAPDGSGIVYSSTAGASGQDTFTYRVVDAFGGSGEGTVRVGVLSGETSPSPVTYTDYVHVQAGGDSVIRVHPLANDIDPLRGTLTLTRVRPDVPETALDGSTSAEYARLSGRIRSVSDDTVTIAAGTEPGTMSFLYDVTSSSGNTARGLLVVKVVSQRVPDYPVVSDTVLTVADRDDLQIGVDVLAGKVLWSGGEVADLTVGLWGTPPGVTVTGHRLRAAPGDTARIIPFSVTGRSAGGPVTTYAFVRIPAASEGALSLRADAPPIVVDEGQQADADVATLVALPRGRTLEIDADGVRASGARAAAGCAAAAGTGIRYSAGDGAPWADACIVPVRLVGTSTWSVLTIPVQVSPRAPQPVLAPAALEVAPGDTFVFDLGAMTSWRGRAEPVSYRISGTTSSFALTLQDSQLTVRGGDGAAPGTVESVAIEVTSHPGVTPARLTLRVGAAPSTLPQGGQAALQCSQATGSSCEVEVIGAPGEVNPLPSTPLTVVAVAATSACTGVSFAVASPTRVVASWDGDAPGATCSARFTVRDAQGRQSAAARDGVVALDLLGFPRAPGSLVQSAYADGSLTLRVDPGAAQTSYPAVTGFEIRSDDQTVATCSAQGVCPPLAAPNGEQRLYEAVAINAVGASRTSVRTTAWAYDAPAPPSAATPTPVVAGADGGVVSIVFAGVDAANARALQISSPVGETLTVAVDPAATTLTVPLFRVGANSASPVTVTPVSRYDVPQGLGEAAASPLTFTASGIGAPTAPALALSAANTGGGLVDITAVGTAGSGGDGSTLRFGIVPQGQACTPTPGGDRQVFRGYQDGRAYSFDLCVESWSDGTVFGRSTTSAEVRAVQSGAAPRGYTFVVGPTPTLTDGRAAWTIAQDPTSSEQPPRDNVAVFSGFPSGVFDQDPGIRVRYEHVSGWWQSEWGAVTPAPGSAPYQVQATWSLGACTGGAELTRTGRSTDSLAKIDFDASGATFYDASDEVLPATGDPWTVPARATRVDGIRVTVDWSAQGWGLEPATTTLSARCTPVPPTSGGTP</sequence>
<dbReference type="SUPFAM" id="SSF101898">
    <property type="entry name" value="NHL repeat"/>
    <property type="match status" value="1"/>
</dbReference>
<protein>
    <recommendedName>
        <fullName evidence="3">Tandem-95 repeat protein</fullName>
    </recommendedName>
</protein>
<accession>A0ABS5XSW9</accession>
<proteinExistence type="predicted"/>
<gene>
    <name evidence="1" type="ORF">J0P97_05995</name>
</gene>
<dbReference type="EMBL" id="JAFLHG010000004">
    <property type="protein sequence ID" value="MBT8797621.1"/>
    <property type="molecule type" value="Genomic_DNA"/>
</dbReference>
<evidence type="ECO:0000313" key="2">
    <source>
        <dbReference type="Proteomes" id="UP000740605"/>
    </source>
</evidence>
<dbReference type="Gene3D" id="2.60.40.3440">
    <property type="match status" value="1"/>
</dbReference>
<keyword evidence="2" id="KW-1185">Reference proteome</keyword>
<evidence type="ECO:0000313" key="1">
    <source>
        <dbReference type="EMBL" id="MBT8797621.1"/>
    </source>
</evidence>
<name>A0ABS5XSW9_9MICO</name>